<feature type="compositionally biased region" description="Basic and acidic residues" evidence="1">
    <location>
        <begin position="468"/>
        <end position="491"/>
    </location>
</feature>
<feature type="region of interest" description="Disordered" evidence="1">
    <location>
        <begin position="86"/>
        <end position="117"/>
    </location>
</feature>
<evidence type="ECO:0000313" key="3">
    <source>
        <dbReference type="Proteomes" id="UP001166286"/>
    </source>
</evidence>
<dbReference type="AlphaFoldDB" id="A0AA39U8X0"/>
<evidence type="ECO:0000313" key="2">
    <source>
        <dbReference type="EMBL" id="KAK0510806.1"/>
    </source>
</evidence>
<gene>
    <name evidence="2" type="ORF">JMJ35_006358</name>
</gene>
<organism evidence="2 3">
    <name type="scientific">Cladonia borealis</name>
    <dbReference type="NCBI Taxonomy" id="184061"/>
    <lineage>
        <taxon>Eukaryota</taxon>
        <taxon>Fungi</taxon>
        <taxon>Dikarya</taxon>
        <taxon>Ascomycota</taxon>
        <taxon>Pezizomycotina</taxon>
        <taxon>Lecanoromycetes</taxon>
        <taxon>OSLEUM clade</taxon>
        <taxon>Lecanoromycetidae</taxon>
        <taxon>Lecanorales</taxon>
        <taxon>Lecanorineae</taxon>
        <taxon>Cladoniaceae</taxon>
        <taxon>Cladonia</taxon>
    </lineage>
</organism>
<feature type="region of interest" description="Disordered" evidence="1">
    <location>
        <begin position="353"/>
        <end position="410"/>
    </location>
</feature>
<keyword evidence="3" id="KW-1185">Reference proteome</keyword>
<evidence type="ECO:0000256" key="1">
    <source>
        <dbReference type="SAM" id="MobiDB-lite"/>
    </source>
</evidence>
<dbReference type="EMBL" id="JAFEKC020000014">
    <property type="protein sequence ID" value="KAK0510806.1"/>
    <property type="molecule type" value="Genomic_DNA"/>
</dbReference>
<feature type="region of interest" description="Disordered" evidence="1">
    <location>
        <begin position="467"/>
        <end position="491"/>
    </location>
</feature>
<sequence length="491" mass="54924">MRTPEERLVYFYCSSIFTGTNAEVRKLKKVTQILLNHKASVRGFIDEFGLENVSVVAKKLLKEHIFQSEYQAQLRFPDLFQRSEAGEVGGTVPDGSLRTITPEELSPRSRRPSAEQRQVILPSSFPRRDYVTQLINHSDPNAIIHGPSSDLLWRLHPIHLPFRTQHRILTFVQSTLEECCLEFGQTWAPHLMKAHNWDDPESIELTEWIKKFSKCTKDLPPSATRPIAGKSLNQVLFDTTSLRHTAVHRVPTNVEGIMGMLHAAHDFSLALKDTARAALIKTIEDQLATSTNILFQSQGLLQHKISGQLEVTAKGRIELAKLEGLCTTDVRTYETAQRTEAVSATRDVIINPQRGSSLRSSNHAVKNKSTVSVQASPEDRTLKTEPQPAGTATASPNHFLKTNHKSTTTTSYSHNIAQPAIIPEHELPIYHNLPSLPSAELFTPLLSFISRTGTAMLGHGRGVLGWDRQGREDDKADGKEQDFHEDFSGFL</sequence>
<name>A0AA39U8X0_9LECA</name>
<dbReference type="Proteomes" id="UP001166286">
    <property type="component" value="Unassembled WGS sequence"/>
</dbReference>
<comment type="caution">
    <text evidence="2">The sequence shown here is derived from an EMBL/GenBank/DDBJ whole genome shotgun (WGS) entry which is preliminary data.</text>
</comment>
<feature type="compositionally biased region" description="Polar residues" evidence="1">
    <location>
        <begin position="353"/>
        <end position="375"/>
    </location>
</feature>
<protein>
    <submittedName>
        <fullName evidence="2">Uncharacterized protein</fullName>
    </submittedName>
</protein>
<proteinExistence type="predicted"/>
<accession>A0AA39U8X0</accession>
<reference evidence="2" key="1">
    <citation type="submission" date="2023-03" db="EMBL/GenBank/DDBJ databases">
        <title>Complete genome of Cladonia borealis.</title>
        <authorList>
            <person name="Park H."/>
        </authorList>
    </citation>
    <scope>NUCLEOTIDE SEQUENCE</scope>
    <source>
        <strain evidence="2">ANT050790</strain>
    </source>
</reference>